<keyword evidence="1" id="KW-0472">Membrane</keyword>
<feature type="transmembrane region" description="Helical" evidence="1">
    <location>
        <begin position="6"/>
        <end position="25"/>
    </location>
</feature>
<keyword evidence="3" id="KW-1185">Reference proteome</keyword>
<proteinExistence type="predicted"/>
<evidence type="ECO:0000313" key="3">
    <source>
        <dbReference type="Proteomes" id="UP000313066"/>
    </source>
</evidence>
<dbReference type="EMBL" id="VDMA02000026">
    <property type="protein sequence ID" value="KAB8179420.1"/>
    <property type="molecule type" value="Genomic_DNA"/>
</dbReference>
<accession>A0A5N6BGP6</accession>
<dbReference type="InterPro" id="IPR027981">
    <property type="entry name" value="DUF4446"/>
</dbReference>
<sequence>MLVTVVEMAGVLAGVTGVAVGLIALRAARRSVRVCLDALDRRAAVEGPVDSRAIRDVALYRYDALDEMTGRLSFSLALINGFGDGVVLTSINGRTETRTYARAVRGGKGLQPMSPEEEHAVRAARLGIGPEVEPQRLPR</sequence>
<keyword evidence="1" id="KW-0812">Transmembrane</keyword>
<keyword evidence="1" id="KW-1133">Transmembrane helix</keyword>
<protein>
    <submittedName>
        <fullName evidence="2">DUF4446 family protein</fullName>
    </submittedName>
</protein>
<dbReference type="RefSeq" id="WP_139579663.1">
    <property type="nucleotide sequence ID" value="NZ_VDMA02000026.1"/>
</dbReference>
<comment type="caution">
    <text evidence="2">The sequence shown here is derived from an EMBL/GenBank/DDBJ whole genome shotgun (WGS) entry which is preliminary data.</text>
</comment>
<name>A0A5N6BGP6_9ACTN</name>
<evidence type="ECO:0000313" key="2">
    <source>
        <dbReference type="EMBL" id="KAB8179420.1"/>
    </source>
</evidence>
<dbReference type="Proteomes" id="UP000313066">
    <property type="component" value="Unassembled WGS sequence"/>
</dbReference>
<reference evidence="2 3" key="1">
    <citation type="submission" date="2019-10" db="EMBL/GenBank/DDBJ databases">
        <title>Nonomuraea sp. nov., isolated from Phyllanthus amarus.</title>
        <authorList>
            <person name="Klykleung N."/>
            <person name="Tanasupawat S."/>
        </authorList>
    </citation>
    <scope>NUCLEOTIDE SEQUENCE [LARGE SCALE GENOMIC DNA]</scope>
    <source>
        <strain evidence="2 3">CR1-09</strain>
    </source>
</reference>
<gene>
    <name evidence="2" type="ORF">FH610_035790</name>
</gene>
<dbReference type="AlphaFoldDB" id="A0A5N6BGP6"/>
<evidence type="ECO:0000256" key="1">
    <source>
        <dbReference type="SAM" id="Phobius"/>
    </source>
</evidence>
<organism evidence="2 3">
    <name type="scientific">Microbispora catharanthi</name>
    <dbReference type="NCBI Taxonomy" id="1712871"/>
    <lineage>
        <taxon>Bacteria</taxon>
        <taxon>Bacillati</taxon>
        <taxon>Actinomycetota</taxon>
        <taxon>Actinomycetes</taxon>
        <taxon>Streptosporangiales</taxon>
        <taxon>Streptosporangiaceae</taxon>
        <taxon>Microbispora</taxon>
    </lineage>
</organism>
<dbReference type="Pfam" id="PF14584">
    <property type="entry name" value="DUF4446"/>
    <property type="match status" value="1"/>
</dbReference>